<dbReference type="Proteomes" id="UP000799421">
    <property type="component" value="Unassembled WGS sequence"/>
</dbReference>
<dbReference type="OrthoDB" id="5583at2759"/>
<feature type="region of interest" description="Disordered" evidence="4">
    <location>
        <begin position="190"/>
        <end position="212"/>
    </location>
</feature>
<evidence type="ECO:0000256" key="3">
    <source>
        <dbReference type="ARBA" id="ARBA00023242"/>
    </source>
</evidence>
<feature type="region of interest" description="Disordered" evidence="4">
    <location>
        <begin position="278"/>
        <end position="312"/>
    </location>
</feature>
<proteinExistence type="inferred from homology"/>
<protein>
    <recommendedName>
        <fullName evidence="7">SART-1 protein</fullName>
    </recommendedName>
</protein>
<keyword evidence="3" id="KW-0539">Nucleus</keyword>
<accession>A0A6A7C5B5</accession>
<evidence type="ECO:0000256" key="4">
    <source>
        <dbReference type="SAM" id="MobiDB-lite"/>
    </source>
</evidence>
<feature type="compositionally biased region" description="Basic residues" evidence="4">
    <location>
        <begin position="555"/>
        <end position="575"/>
    </location>
</feature>
<feature type="region of interest" description="Disordered" evidence="4">
    <location>
        <begin position="19"/>
        <end position="113"/>
    </location>
</feature>
<feature type="compositionally biased region" description="Basic and acidic residues" evidence="4">
    <location>
        <begin position="576"/>
        <end position="586"/>
    </location>
</feature>
<dbReference type="InterPro" id="IPR005011">
    <property type="entry name" value="SNU66/SART1"/>
</dbReference>
<evidence type="ECO:0000256" key="1">
    <source>
        <dbReference type="ARBA" id="ARBA00004123"/>
    </source>
</evidence>
<reference evidence="5" key="1">
    <citation type="journal article" date="2020" name="Stud. Mycol.">
        <title>101 Dothideomycetes genomes: a test case for predicting lifestyles and emergence of pathogens.</title>
        <authorList>
            <person name="Haridas S."/>
            <person name="Albert R."/>
            <person name="Binder M."/>
            <person name="Bloem J."/>
            <person name="Labutti K."/>
            <person name="Salamov A."/>
            <person name="Andreopoulos B."/>
            <person name="Baker S."/>
            <person name="Barry K."/>
            <person name="Bills G."/>
            <person name="Bluhm B."/>
            <person name="Cannon C."/>
            <person name="Castanera R."/>
            <person name="Culley D."/>
            <person name="Daum C."/>
            <person name="Ezra D."/>
            <person name="Gonzalez J."/>
            <person name="Henrissat B."/>
            <person name="Kuo A."/>
            <person name="Liang C."/>
            <person name="Lipzen A."/>
            <person name="Lutzoni F."/>
            <person name="Magnuson J."/>
            <person name="Mondo S."/>
            <person name="Nolan M."/>
            <person name="Ohm R."/>
            <person name="Pangilinan J."/>
            <person name="Park H.-J."/>
            <person name="Ramirez L."/>
            <person name="Alfaro M."/>
            <person name="Sun H."/>
            <person name="Tritt A."/>
            <person name="Yoshinaga Y."/>
            <person name="Zwiers L.-H."/>
            <person name="Turgeon B."/>
            <person name="Goodwin S."/>
            <person name="Spatafora J."/>
            <person name="Crous P."/>
            <person name="Grigoriev I."/>
        </authorList>
    </citation>
    <scope>NUCLEOTIDE SEQUENCE</scope>
    <source>
        <strain evidence="5">CBS 480.64</strain>
    </source>
</reference>
<dbReference type="EMBL" id="MU005965">
    <property type="protein sequence ID" value="KAF2862630.1"/>
    <property type="molecule type" value="Genomic_DNA"/>
</dbReference>
<feature type="compositionally biased region" description="Basic and acidic residues" evidence="4">
    <location>
        <begin position="55"/>
        <end position="81"/>
    </location>
</feature>
<comment type="similarity">
    <text evidence="2">Belongs to the SNU66/SART1 family.</text>
</comment>
<organism evidence="5 6">
    <name type="scientific">Piedraia hortae CBS 480.64</name>
    <dbReference type="NCBI Taxonomy" id="1314780"/>
    <lineage>
        <taxon>Eukaryota</taxon>
        <taxon>Fungi</taxon>
        <taxon>Dikarya</taxon>
        <taxon>Ascomycota</taxon>
        <taxon>Pezizomycotina</taxon>
        <taxon>Dothideomycetes</taxon>
        <taxon>Dothideomycetidae</taxon>
        <taxon>Capnodiales</taxon>
        <taxon>Piedraiaceae</taxon>
        <taxon>Piedraia</taxon>
    </lineage>
</organism>
<gene>
    <name evidence="5" type="ORF">K470DRAFT_212529</name>
</gene>
<evidence type="ECO:0000313" key="6">
    <source>
        <dbReference type="Proteomes" id="UP000799421"/>
    </source>
</evidence>
<feature type="region of interest" description="Disordered" evidence="4">
    <location>
        <begin position="479"/>
        <end position="511"/>
    </location>
</feature>
<evidence type="ECO:0000256" key="2">
    <source>
        <dbReference type="ARBA" id="ARBA00006076"/>
    </source>
</evidence>
<dbReference type="AlphaFoldDB" id="A0A6A7C5B5"/>
<dbReference type="PANTHER" id="PTHR14152">
    <property type="entry name" value="SQUAMOUS CELL CARCINOMA ANTIGEN RECOGNISED BY CYTOTOXIC T LYMPHOCYTES"/>
    <property type="match status" value="1"/>
</dbReference>
<feature type="compositionally biased region" description="Basic and acidic residues" evidence="4">
    <location>
        <begin position="501"/>
        <end position="511"/>
    </location>
</feature>
<name>A0A6A7C5B5_9PEZI</name>
<feature type="region of interest" description="Disordered" evidence="4">
    <location>
        <begin position="555"/>
        <end position="616"/>
    </location>
</feature>
<dbReference type="GO" id="GO:0045292">
    <property type="term" value="P:mRNA cis splicing, via spliceosome"/>
    <property type="evidence" value="ECO:0007669"/>
    <property type="project" value="TreeGrafter"/>
</dbReference>
<sequence length="616" mass="69776">MDAAQIEAMNQVRASLGMAPLPVPGVGATHEADASDDDFSTLEKREAAGASNFQRLEKERQDKIEREQRKAQAMKAREMAQRHAKLKGKGLGDEDEEGDQDTRSWLLGQKKRQKEIEKARKMEAELAERLKAEAAEYTSKDLAGALIAHDVADFDDDAEHILTLKDAVIGEDSGEDELESSVLRAKEKLEENLKRKKKRPAYDPTEQNEDQAILSKYDEEIEGKKQKRFALGAQGQAVEETVEAETSGKGIKINLDMLDETKPVSDYLEPTKFKVKKPKKKNIKRREERDDGLETGDLPVAMDVDENAVARKRPLEVDDDDLQDRLAQQRQKTLKKRKKMDAAELARQMRDEMQVDEQNDEEGGVIVDETTEFIAGLRKPELDAERPLHARAASDDKDEEIQDVGIKQETAAAKAGEGPELSTTGLEEETMVGNQGIGAMMSMLRKRGIVGDSDSALQTEKERQRARLKAEMERLAQDYDAKARAQREADRRNGRYARLSNQERDEYNRKQNEARELHLARLEADLYAREYRPDVRLEYYDENGRAMTPKEAFKHLSHKFHGKGSGKKKTDKRLKKIADEQKERNKSIFHTGEGSGLDIGQEREGRKQNQAGVRLQ</sequence>
<evidence type="ECO:0000313" key="5">
    <source>
        <dbReference type="EMBL" id="KAF2862630.1"/>
    </source>
</evidence>
<dbReference type="PANTHER" id="PTHR14152:SF5">
    <property type="entry name" value="U4_U6.U5 TRI-SNRNP-ASSOCIATED PROTEIN 1"/>
    <property type="match status" value="1"/>
</dbReference>
<comment type="subcellular location">
    <subcellularLocation>
        <location evidence="1">Nucleus</location>
    </subcellularLocation>
</comment>
<dbReference type="GO" id="GO:0046540">
    <property type="term" value="C:U4/U6 x U5 tri-snRNP complex"/>
    <property type="evidence" value="ECO:0007669"/>
    <property type="project" value="TreeGrafter"/>
</dbReference>
<evidence type="ECO:0008006" key="7">
    <source>
        <dbReference type="Google" id="ProtNLM"/>
    </source>
</evidence>
<keyword evidence="6" id="KW-1185">Reference proteome</keyword>
<feature type="compositionally biased region" description="Basic and acidic residues" evidence="4">
    <location>
        <begin position="479"/>
        <end position="493"/>
    </location>
</feature>
<dbReference type="Pfam" id="PF03343">
    <property type="entry name" value="SART-1"/>
    <property type="match status" value="1"/>
</dbReference>
<dbReference type="GO" id="GO:0000481">
    <property type="term" value="P:maturation of 5S rRNA"/>
    <property type="evidence" value="ECO:0007669"/>
    <property type="project" value="TreeGrafter"/>
</dbReference>